<accession>A0A1Z3HSP1</accession>
<dbReference type="AlphaFoldDB" id="A0A1Z3HSP1"/>
<name>A0A1Z3HSP1_9CYAN</name>
<keyword evidence="2" id="KW-1185">Reference proteome</keyword>
<dbReference type="KEGG" id="hhg:XM38_042830"/>
<reference evidence="1 2" key="1">
    <citation type="journal article" date="2016" name="Biochim. Biophys. Acta">
        <title>Characterization of red-shifted phycobilisomes isolated from the chlorophyll f-containing cyanobacterium Halomicronema hongdechloris.</title>
        <authorList>
            <person name="Li Y."/>
            <person name="Lin Y."/>
            <person name="Garvey C.J."/>
            <person name="Birch D."/>
            <person name="Corkery R.W."/>
            <person name="Loughlin P.C."/>
            <person name="Scheer H."/>
            <person name="Willows R.D."/>
            <person name="Chen M."/>
        </authorList>
    </citation>
    <scope>NUCLEOTIDE SEQUENCE [LARGE SCALE GENOMIC DNA]</scope>
    <source>
        <strain evidence="1 2">C2206</strain>
    </source>
</reference>
<protein>
    <submittedName>
        <fullName evidence="1">Uncharacterized protein</fullName>
    </submittedName>
</protein>
<organism evidence="1 2">
    <name type="scientific">Halomicronema hongdechloris C2206</name>
    <dbReference type="NCBI Taxonomy" id="1641165"/>
    <lineage>
        <taxon>Bacteria</taxon>
        <taxon>Bacillati</taxon>
        <taxon>Cyanobacteriota</taxon>
        <taxon>Cyanophyceae</taxon>
        <taxon>Nodosilineales</taxon>
        <taxon>Nodosilineaceae</taxon>
        <taxon>Halomicronema</taxon>
    </lineage>
</organism>
<proteinExistence type="predicted"/>
<sequence>MAQGIAGGSLGEAGIEGGAGIEGKALALKAVGSAAGDAVAFADGDAKTVFGQQGGTTEAADAAADDEDIGVWGHGWQGAINAGTSGGRVAPLGP</sequence>
<evidence type="ECO:0000313" key="2">
    <source>
        <dbReference type="Proteomes" id="UP000191901"/>
    </source>
</evidence>
<gene>
    <name evidence="1" type="ORF">XM38_042830</name>
</gene>
<dbReference type="EMBL" id="CP021983">
    <property type="protein sequence ID" value="ASC73319.1"/>
    <property type="molecule type" value="Genomic_DNA"/>
</dbReference>
<evidence type="ECO:0000313" key="1">
    <source>
        <dbReference type="EMBL" id="ASC73319.1"/>
    </source>
</evidence>
<dbReference type="Proteomes" id="UP000191901">
    <property type="component" value="Chromosome"/>
</dbReference>